<evidence type="ECO:0000313" key="1">
    <source>
        <dbReference type="EMBL" id="KAA5207573.1"/>
    </source>
</evidence>
<protein>
    <submittedName>
        <fullName evidence="1">Uncharacterized protein</fullName>
    </submittedName>
</protein>
<sequence length="64" mass="7446">MAHNYLGLADILKRLGINEVNEVNAILRLSDYARKGTVQPLFLWLTKKQVYRFQPAEIFSKPKK</sequence>
<dbReference type="AlphaFoldDB" id="A0A5M5XJU3"/>
<accession>A0A5M5XJU3</accession>
<reference evidence="1 2" key="1">
    <citation type="journal article" date="2019" name="Nat. Med.">
        <title>A library of human gut bacterial isolates paired with longitudinal multiomics data enables mechanistic microbiome research.</title>
        <authorList>
            <person name="Poyet M."/>
            <person name="Groussin M."/>
            <person name="Gibbons S.M."/>
            <person name="Avila-Pacheco J."/>
            <person name="Jiang X."/>
            <person name="Kearney S.M."/>
            <person name="Perrotta A.R."/>
            <person name="Berdy B."/>
            <person name="Zhao S."/>
            <person name="Lieberman T.D."/>
            <person name="Swanson P.K."/>
            <person name="Smith M."/>
            <person name="Roesemann S."/>
            <person name="Alexander J.E."/>
            <person name="Rich S.A."/>
            <person name="Livny J."/>
            <person name="Vlamakis H."/>
            <person name="Clish C."/>
            <person name="Bullock K."/>
            <person name="Deik A."/>
            <person name="Scott J."/>
            <person name="Pierce K.A."/>
            <person name="Xavier R.J."/>
            <person name="Alm E.J."/>
        </authorList>
    </citation>
    <scope>NUCLEOTIDE SEQUENCE [LARGE SCALE GENOMIC DNA]</scope>
    <source>
        <strain evidence="1 2">BIOML-A1</strain>
    </source>
</reference>
<organism evidence="1 2">
    <name type="scientific">Bacteroides fragilis</name>
    <dbReference type="NCBI Taxonomy" id="817"/>
    <lineage>
        <taxon>Bacteria</taxon>
        <taxon>Pseudomonadati</taxon>
        <taxon>Bacteroidota</taxon>
        <taxon>Bacteroidia</taxon>
        <taxon>Bacteroidales</taxon>
        <taxon>Bacteroidaceae</taxon>
        <taxon>Bacteroides</taxon>
    </lineage>
</organism>
<dbReference type="Proteomes" id="UP000429838">
    <property type="component" value="Unassembled WGS sequence"/>
</dbReference>
<gene>
    <name evidence="1" type="ORF">F2Z25_11405</name>
</gene>
<comment type="caution">
    <text evidence="1">The sequence shown here is derived from an EMBL/GenBank/DDBJ whole genome shotgun (WGS) entry which is preliminary data.</text>
</comment>
<dbReference type="EMBL" id="VWAQ01000008">
    <property type="protein sequence ID" value="KAA5207573.1"/>
    <property type="molecule type" value="Genomic_DNA"/>
</dbReference>
<evidence type="ECO:0000313" key="2">
    <source>
        <dbReference type="Proteomes" id="UP000429838"/>
    </source>
</evidence>
<proteinExistence type="predicted"/>
<name>A0A5M5XJU3_BACFG</name>